<evidence type="ECO:0000313" key="1">
    <source>
        <dbReference type="EMBL" id="EKC80679.1"/>
    </source>
</evidence>
<name>K1UKE9_9ZZZZ</name>
<comment type="caution">
    <text evidence="1">The sequence shown here is derived from an EMBL/GenBank/DDBJ whole genome shotgun (WGS) entry which is preliminary data.</text>
</comment>
<protein>
    <submittedName>
        <fullName evidence="1">Aminopeptidase</fullName>
    </submittedName>
</protein>
<keyword evidence="1" id="KW-0645">Protease</keyword>
<reference evidence="1" key="1">
    <citation type="journal article" date="2013" name="Environ. Microbiol.">
        <title>Microbiota from the distal guts of lean and obese adolescents exhibit partial functional redundancy besides clear differences in community structure.</title>
        <authorList>
            <person name="Ferrer M."/>
            <person name="Ruiz A."/>
            <person name="Lanza F."/>
            <person name="Haange S.B."/>
            <person name="Oberbach A."/>
            <person name="Till H."/>
            <person name="Bargiela R."/>
            <person name="Campoy C."/>
            <person name="Segura M.T."/>
            <person name="Richter M."/>
            <person name="von Bergen M."/>
            <person name="Seifert J."/>
            <person name="Suarez A."/>
        </authorList>
    </citation>
    <scope>NUCLEOTIDE SEQUENCE</scope>
</reference>
<dbReference type="Gene3D" id="3.90.230.10">
    <property type="entry name" value="Creatinase/methionine aminopeptidase superfamily"/>
    <property type="match status" value="1"/>
</dbReference>
<dbReference type="AlphaFoldDB" id="K1UKE9"/>
<proteinExistence type="predicted"/>
<dbReference type="EMBL" id="AJWY01000793">
    <property type="protein sequence ID" value="EKC80679.1"/>
    <property type="molecule type" value="Genomic_DNA"/>
</dbReference>
<gene>
    <name evidence="1" type="ORF">LEA_01132</name>
</gene>
<accession>K1UKE9</accession>
<dbReference type="InterPro" id="IPR036005">
    <property type="entry name" value="Creatinase/aminopeptidase-like"/>
</dbReference>
<keyword evidence="1" id="KW-0378">Hydrolase</keyword>
<keyword evidence="1" id="KW-0031">Aminopeptidase</keyword>
<organism evidence="1">
    <name type="scientific">human gut metagenome</name>
    <dbReference type="NCBI Taxonomy" id="408170"/>
    <lineage>
        <taxon>unclassified sequences</taxon>
        <taxon>metagenomes</taxon>
        <taxon>organismal metagenomes</taxon>
    </lineage>
</organism>
<sequence>LYEFRAGQDYFNGISFDTIAGYKAHGAIVHYEATPETDIPLKT</sequence>
<dbReference type="GO" id="GO:0004177">
    <property type="term" value="F:aminopeptidase activity"/>
    <property type="evidence" value="ECO:0007669"/>
    <property type="project" value="UniProtKB-KW"/>
</dbReference>
<feature type="non-terminal residue" evidence="1">
    <location>
        <position position="1"/>
    </location>
</feature>